<evidence type="ECO:0000313" key="3">
    <source>
        <dbReference type="Proteomes" id="UP000800093"/>
    </source>
</evidence>
<dbReference type="AlphaFoldDB" id="A0A9P4NBU3"/>
<feature type="compositionally biased region" description="Polar residues" evidence="1">
    <location>
        <begin position="34"/>
        <end position="43"/>
    </location>
</feature>
<dbReference type="Proteomes" id="UP000800093">
    <property type="component" value="Unassembled WGS sequence"/>
</dbReference>
<proteinExistence type="predicted"/>
<dbReference type="EMBL" id="ML986579">
    <property type="protein sequence ID" value="KAF2270347.1"/>
    <property type="molecule type" value="Genomic_DNA"/>
</dbReference>
<organism evidence="2 3">
    <name type="scientific">Lojkania enalia</name>
    <dbReference type="NCBI Taxonomy" id="147567"/>
    <lineage>
        <taxon>Eukaryota</taxon>
        <taxon>Fungi</taxon>
        <taxon>Dikarya</taxon>
        <taxon>Ascomycota</taxon>
        <taxon>Pezizomycotina</taxon>
        <taxon>Dothideomycetes</taxon>
        <taxon>Pleosporomycetidae</taxon>
        <taxon>Pleosporales</taxon>
        <taxon>Pleosporales incertae sedis</taxon>
        <taxon>Lojkania</taxon>
    </lineage>
</organism>
<evidence type="ECO:0000313" key="2">
    <source>
        <dbReference type="EMBL" id="KAF2270347.1"/>
    </source>
</evidence>
<protein>
    <submittedName>
        <fullName evidence="2">Uncharacterized protein</fullName>
    </submittedName>
</protein>
<name>A0A9P4NBU3_9PLEO</name>
<feature type="compositionally biased region" description="Polar residues" evidence="1">
    <location>
        <begin position="1"/>
        <end position="25"/>
    </location>
</feature>
<reference evidence="3" key="1">
    <citation type="journal article" date="2020" name="Stud. Mycol.">
        <title>101 Dothideomycetes genomes: A test case for predicting lifestyles and emergence of pathogens.</title>
        <authorList>
            <person name="Haridas S."/>
            <person name="Albert R."/>
            <person name="Binder M."/>
            <person name="Bloem J."/>
            <person name="LaButti K."/>
            <person name="Salamov A."/>
            <person name="Andreopoulos B."/>
            <person name="Baker S."/>
            <person name="Barry K."/>
            <person name="Bills G."/>
            <person name="Bluhm B."/>
            <person name="Cannon C."/>
            <person name="Castanera R."/>
            <person name="Culley D."/>
            <person name="Daum C."/>
            <person name="Ezra D."/>
            <person name="Gonzalez J."/>
            <person name="Henrissat B."/>
            <person name="Kuo A."/>
            <person name="Liang C."/>
            <person name="Lipzen A."/>
            <person name="Lutzoni F."/>
            <person name="Magnuson J."/>
            <person name="Mondo S."/>
            <person name="Nolan M."/>
            <person name="Ohm R."/>
            <person name="Pangilinan J."/>
            <person name="Park H.-J."/>
            <person name="Ramirez L."/>
            <person name="Alfaro M."/>
            <person name="Sun H."/>
            <person name="Tritt A."/>
            <person name="Yoshinaga Y."/>
            <person name="Zwiers L.-H."/>
            <person name="Turgeon B."/>
            <person name="Goodwin S."/>
            <person name="Spatafora J."/>
            <person name="Crous P."/>
            <person name="Grigoriev I."/>
        </authorList>
    </citation>
    <scope>NUCLEOTIDE SEQUENCE [LARGE SCALE GENOMIC DNA]</scope>
    <source>
        <strain evidence="3">CBS 304.66</strain>
    </source>
</reference>
<evidence type="ECO:0000256" key="1">
    <source>
        <dbReference type="SAM" id="MobiDB-lite"/>
    </source>
</evidence>
<sequence length="307" mass="34128">MTSPIEQQWTIMNHSDAVESQTQATAPEPKLELTINTKPTANESDGEGGKKAECACPIHPPKLERQDTIESFVAENDVYDRSGRTRRRAPPFRHYSPSPVRIRSGPPLETVLIPSSASLLSQISVYDGVADLPFPGRSSVYLTTFPFTERDIKKWAWLITSGVEDAFMTSPEFGADGFQPFPTIVNSNRRSRSPYYDPVDNSMQYIYLSRALDTLVIPLDSKEKIRYYIVVQQNRGSPKASKLMVAESRKAVGIIIYYEALAGNCIAFVGAALHQEKGPGKMKLRKVENLEEAAKVQKEDGVLAIVC</sequence>
<gene>
    <name evidence="2" type="ORF">CC78DRAFT_130068</name>
</gene>
<comment type="caution">
    <text evidence="2">The sequence shown here is derived from an EMBL/GenBank/DDBJ whole genome shotgun (WGS) entry which is preliminary data.</text>
</comment>
<dbReference type="OrthoDB" id="3795027at2759"/>
<keyword evidence="3" id="KW-1185">Reference proteome</keyword>
<accession>A0A9P4NBU3</accession>
<feature type="region of interest" description="Disordered" evidence="1">
    <location>
        <begin position="1"/>
        <end position="51"/>
    </location>
</feature>